<gene>
    <name evidence="3" type="ORF">B9T62_17680</name>
</gene>
<dbReference type="InterPro" id="IPR001789">
    <property type="entry name" value="Sig_transdc_resp-reg_receiver"/>
</dbReference>
<accession>A0A2Z2K7K2</accession>
<evidence type="ECO:0000256" key="1">
    <source>
        <dbReference type="PROSITE-ProRule" id="PRU00169"/>
    </source>
</evidence>
<dbReference type="KEGG" id="pdh:B9T62_17680"/>
<evidence type="ECO:0000313" key="4">
    <source>
        <dbReference type="Proteomes" id="UP000249890"/>
    </source>
</evidence>
<sequence>MQGQGSDYIFLKYGTEILIVARDRRIQMLLKSNLEKQDCMVDQAHDDKSSFLKIRQFDYSPVTLDAATPYQDEITLCSKIKK</sequence>
<dbReference type="GO" id="GO:0000160">
    <property type="term" value="P:phosphorelay signal transduction system"/>
    <property type="evidence" value="ECO:0007669"/>
    <property type="project" value="InterPro"/>
</dbReference>
<keyword evidence="4" id="KW-1185">Reference proteome</keyword>
<dbReference type="OrthoDB" id="227620at2"/>
<reference evidence="3 4" key="1">
    <citation type="submission" date="2017-06" db="EMBL/GenBank/DDBJ databases">
        <title>Complete genome sequence of Paenibacillus donghaensis KCTC 13049T isolated from East Sea sediment, South Korea.</title>
        <authorList>
            <person name="Jung B.K."/>
            <person name="Hong S.-J."/>
            <person name="Shin J.-H."/>
        </authorList>
    </citation>
    <scope>NUCLEOTIDE SEQUENCE [LARGE SCALE GENOMIC DNA]</scope>
    <source>
        <strain evidence="3 4">KCTC 13049</strain>
    </source>
</reference>
<dbReference type="PROSITE" id="PS50110">
    <property type="entry name" value="RESPONSE_REGULATORY"/>
    <property type="match status" value="1"/>
</dbReference>
<evidence type="ECO:0000259" key="2">
    <source>
        <dbReference type="PROSITE" id="PS50110"/>
    </source>
</evidence>
<dbReference type="SUPFAM" id="SSF52172">
    <property type="entry name" value="CheY-like"/>
    <property type="match status" value="1"/>
</dbReference>
<feature type="modified residue" description="4-aspartylphosphate" evidence="1">
    <location>
        <position position="65"/>
    </location>
</feature>
<name>A0A2Z2K7K2_9BACL</name>
<protein>
    <recommendedName>
        <fullName evidence="2">Response regulatory domain-containing protein</fullName>
    </recommendedName>
</protein>
<dbReference type="EMBL" id="CP021780">
    <property type="protein sequence ID" value="ASA22456.1"/>
    <property type="molecule type" value="Genomic_DNA"/>
</dbReference>
<dbReference type="AlphaFoldDB" id="A0A2Z2K7K2"/>
<keyword evidence="1" id="KW-0597">Phosphoprotein</keyword>
<dbReference type="InterPro" id="IPR011006">
    <property type="entry name" value="CheY-like_superfamily"/>
</dbReference>
<feature type="domain" description="Response regulatory" evidence="2">
    <location>
        <begin position="16"/>
        <end position="82"/>
    </location>
</feature>
<proteinExistence type="predicted"/>
<evidence type="ECO:0000313" key="3">
    <source>
        <dbReference type="EMBL" id="ASA22456.1"/>
    </source>
</evidence>
<organism evidence="3 4">
    <name type="scientific">Paenibacillus donghaensis</name>
    <dbReference type="NCBI Taxonomy" id="414771"/>
    <lineage>
        <taxon>Bacteria</taxon>
        <taxon>Bacillati</taxon>
        <taxon>Bacillota</taxon>
        <taxon>Bacilli</taxon>
        <taxon>Bacillales</taxon>
        <taxon>Paenibacillaceae</taxon>
        <taxon>Paenibacillus</taxon>
    </lineage>
</organism>
<dbReference type="Proteomes" id="UP000249890">
    <property type="component" value="Chromosome"/>
</dbReference>
<dbReference type="Gene3D" id="3.40.50.2300">
    <property type="match status" value="1"/>
</dbReference>